<dbReference type="PANTHER" id="PTHR43343:SF3">
    <property type="entry name" value="PROTEASE DO-LIKE 8, CHLOROPLASTIC"/>
    <property type="match status" value="1"/>
</dbReference>
<keyword evidence="7" id="KW-1185">Reference proteome</keyword>
<gene>
    <name evidence="6" type="ORF">D5H78_04735</name>
</gene>
<evidence type="ECO:0000256" key="3">
    <source>
        <dbReference type="ARBA" id="ARBA00022801"/>
    </source>
</evidence>
<protein>
    <submittedName>
        <fullName evidence="6">PDZ domain-containing protein</fullName>
    </submittedName>
</protein>
<sequence length="424" mass="41546">MTETPTSPLPPHRDPWAAPTTPQAPVQHAGTEGPYGPGHAPLGSGSGAGQWPPAPVPGTAPAPRARRPVAALAATAVLAALLGGGAGAVTATVLDDDPVATTSSAAPAAQRTSDTGTVVPAQGTVAEVAARVLPSVVMIEAQGVSGSGTGSGVVLDDEGHVLTNNHVIEGAAQQGTLTVVFDDGTRAEARVVGTDPSADLAVVQVQGVDDLAPIEVGSSADLQVGDSVLALGSPLGLAGSVSEGIVSAKNRPVFAGGEQGGQASVLNAIQTDTAINPGNSGGALVDLRGRLVGINSAIATVGGSSGQSGNIGIGFAIPVDQATRIAAELIEDGTASYARIGAQVSDAQDGGALLGTVEPGSAAQEAGLQDGDVVTRLGEQVVDGADALVSAVRSAVPGSTVDLTYVRDGEERTVQVTLDTVESD</sequence>
<dbReference type="InterPro" id="IPR009003">
    <property type="entry name" value="Peptidase_S1_PA"/>
</dbReference>
<dbReference type="EMBL" id="QZEZ01000001">
    <property type="protein sequence ID" value="RJK98208.1"/>
    <property type="molecule type" value="Genomic_DNA"/>
</dbReference>
<dbReference type="OrthoDB" id="9758917at2"/>
<evidence type="ECO:0000259" key="5">
    <source>
        <dbReference type="PROSITE" id="PS50106"/>
    </source>
</evidence>
<dbReference type="RefSeq" id="WP_119949133.1">
    <property type="nucleotide sequence ID" value="NZ_QZEZ01000001.1"/>
</dbReference>
<accession>A0A3A3Z5H4</accession>
<feature type="region of interest" description="Disordered" evidence="4">
    <location>
        <begin position="1"/>
        <end position="63"/>
    </location>
</feature>
<comment type="similarity">
    <text evidence="1">Belongs to the peptidase S1C family.</text>
</comment>
<name>A0A3A3Z5H4_9ACTN</name>
<feature type="domain" description="PDZ" evidence="5">
    <location>
        <begin position="326"/>
        <end position="384"/>
    </location>
</feature>
<dbReference type="InterPro" id="IPR043504">
    <property type="entry name" value="Peptidase_S1_PA_chymotrypsin"/>
</dbReference>
<dbReference type="PROSITE" id="PS50106">
    <property type="entry name" value="PDZ"/>
    <property type="match status" value="1"/>
</dbReference>
<dbReference type="PANTHER" id="PTHR43343">
    <property type="entry name" value="PEPTIDASE S12"/>
    <property type="match status" value="1"/>
</dbReference>
<dbReference type="InterPro" id="IPR051201">
    <property type="entry name" value="Chloro_Bact_Ser_Proteases"/>
</dbReference>
<dbReference type="InterPro" id="IPR001940">
    <property type="entry name" value="Peptidase_S1C"/>
</dbReference>
<dbReference type="SUPFAM" id="SSF50156">
    <property type="entry name" value="PDZ domain-like"/>
    <property type="match status" value="1"/>
</dbReference>
<evidence type="ECO:0000313" key="6">
    <source>
        <dbReference type="EMBL" id="RJK98208.1"/>
    </source>
</evidence>
<dbReference type="SUPFAM" id="SSF50494">
    <property type="entry name" value="Trypsin-like serine proteases"/>
    <property type="match status" value="1"/>
</dbReference>
<dbReference type="SMART" id="SM00228">
    <property type="entry name" value="PDZ"/>
    <property type="match status" value="1"/>
</dbReference>
<dbReference type="PRINTS" id="PR00834">
    <property type="entry name" value="PROTEASES2C"/>
</dbReference>
<evidence type="ECO:0000313" key="7">
    <source>
        <dbReference type="Proteomes" id="UP000265614"/>
    </source>
</evidence>
<comment type="caution">
    <text evidence="6">The sequence shown here is derived from an EMBL/GenBank/DDBJ whole genome shotgun (WGS) entry which is preliminary data.</text>
</comment>
<dbReference type="GO" id="GO:0004252">
    <property type="term" value="F:serine-type endopeptidase activity"/>
    <property type="evidence" value="ECO:0007669"/>
    <property type="project" value="InterPro"/>
</dbReference>
<dbReference type="InterPro" id="IPR001478">
    <property type="entry name" value="PDZ"/>
</dbReference>
<reference evidence="6 7" key="1">
    <citation type="submission" date="2018-09" db="EMBL/GenBank/DDBJ databases">
        <title>YIM 75000 draft genome.</title>
        <authorList>
            <person name="Tang S."/>
            <person name="Feng Y."/>
        </authorList>
    </citation>
    <scope>NUCLEOTIDE SEQUENCE [LARGE SCALE GENOMIC DNA]</scope>
    <source>
        <strain evidence="6 7">YIM 75000</strain>
    </source>
</reference>
<dbReference type="Pfam" id="PF13180">
    <property type="entry name" value="PDZ_2"/>
    <property type="match status" value="1"/>
</dbReference>
<evidence type="ECO:0000256" key="1">
    <source>
        <dbReference type="ARBA" id="ARBA00010541"/>
    </source>
</evidence>
<evidence type="ECO:0000256" key="4">
    <source>
        <dbReference type="SAM" id="MobiDB-lite"/>
    </source>
</evidence>
<organism evidence="6 7">
    <name type="scientific">Vallicoccus soli</name>
    <dbReference type="NCBI Taxonomy" id="2339232"/>
    <lineage>
        <taxon>Bacteria</taxon>
        <taxon>Bacillati</taxon>
        <taxon>Actinomycetota</taxon>
        <taxon>Actinomycetes</taxon>
        <taxon>Motilibacterales</taxon>
        <taxon>Vallicoccaceae</taxon>
        <taxon>Vallicoccus</taxon>
    </lineage>
</organism>
<evidence type="ECO:0000256" key="2">
    <source>
        <dbReference type="ARBA" id="ARBA00022670"/>
    </source>
</evidence>
<dbReference type="AlphaFoldDB" id="A0A3A3Z5H4"/>
<dbReference type="CDD" id="cd06779">
    <property type="entry name" value="cpPDZ_Deg_HtrA-like"/>
    <property type="match status" value="1"/>
</dbReference>
<dbReference type="Gene3D" id="2.30.42.10">
    <property type="match status" value="1"/>
</dbReference>
<dbReference type="Pfam" id="PF13365">
    <property type="entry name" value="Trypsin_2"/>
    <property type="match status" value="1"/>
</dbReference>
<dbReference type="InterPro" id="IPR036034">
    <property type="entry name" value="PDZ_sf"/>
</dbReference>
<dbReference type="Proteomes" id="UP000265614">
    <property type="component" value="Unassembled WGS sequence"/>
</dbReference>
<proteinExistence type="inferred from homology"/>
<dbReference type="Gene3D" id="2.40.10.10">
    <property type="entry name" value="Trypsin-like serine proteases"/>
    <property type="match status" value="2"/>
</dbReference>
<dbReference type="GO" id="GO:0006508">
    <property type="term" value="P:proteolysis"/>
    <property type="evidence" value="ECO:0007669"/>
    <property type="project" value="UniProtKB-KW"/>
</dbReference>
<keyword evidence="3" id="KW-0378">Hydrolase</keyword>
<keyword evidence="2" id="KW-0645">Protease</keyword>